<dbReference type="InterPro" id="IPR036938">
    <property type="entry name" value="PAP2/HPO_sf"/>
</dbReference>
<keyword evidence="4" id="KW-0560">Oxidoreductase</keyword>
<dbReference type="EMBL" id="JX186999">
    <property type="protein sequence ID" value="AGH68925.1"/>
    <property type="molecule type" value="Genomic_DNA"/>
</dbReference>
<dbReference type="Gene3D" id="1.10.606.10">
    <property type="entry name" value="Vanadium-containing Chloroperoxidase, domain 2"/>
    <property type="match status" value="1"/>
</dbReference>
<dbReference type="InterPro" id="IPR016119">
    <property type="entry name" value="Br/Cl_peroxidase_C"/>
</dbReference>
<dbReference type="PANTHER" id="PTHR34599">
    <property type="entry name" value="PEROXIDASE-RELATED"/>
    <property type="match status" value="1"/>
</dbReference>
<dbReference type="GO" id="GO:0004601">
    <property type="term" value="F:peroxidase activity"/>
    <property type="evidence" value="ECO:0007669"/>
    <property type="project" value="UniProtKB-KW"/>
</dbReference>
<proteinExistence type="predicted"/>
<evidence type="ECO:0000259" key="2">
    <source>
        <dbReference type="Pfam" id="PF21167"/>
    </source>
</evidence>
<accession>M4T7F4</accession>
<feature type="domain" description="Vanadium-dependent haloperoxidase NapH1-like second helical-bundle" evidence="3">
    <location>
        <begin position="359"/>
        <end position="526"/>
    </location>
</feature>
<dbReference type="InterPro" id="IPR052559">
    <property type="entry name" value="V-haloperoxidase"/>
</dbReference>
<protein>
    <submittedName>
        <fullName evidence="4">Vanadium-dependent haloperoxidase</fullName>
    </submittedName>
</protein>
<dbReference type="AlphaFoldDB" id="M4T7F4"/>
<dbReference type="Pfam" id="PF22778">
    <property type="entry name" value="VCPO_2nd"/>
    <property type="match status" value="1"/>
</dbReference>
<dbReference type="PROSITE" id="PS51318">
    <property type="entry name" value="TAT"/>
    <property type="match status" value="1"/>
</dbReference>
<sequence length="531" mass="58793">MKTSGHTSASDLSLGRRSLLLGGSSAALMLALPHPANAGTSEEPPTFDFDLDTDNYIKWVKPATDEQASQSPLWESVGSMDVTVILWMSRVGNLAVFDAVAPYHETAVGVYSRIPRRPSSESATNRNMNIAILYTQLHTFERLLPLGLRGPAGSLRAMMVGLGLDPDNKSEDLTTPVGIGNVAFKSVWNALKNDGMNVLGYEGGRKYNPLPWADYTGYEPVNTPFRLNNPSRWQPQLHAHNGRRPGGGPGDLGIYVSQHFVTPQIALTKPHIFTDPAQFPLAAPKHSDHTRPRDYKRSVDEILEASASLNDERKALAEVMDNKLWGIGYTSTVIGRKYDENNEMGVFGWAAWSLQHFLATFDALIAVWRNKRKYDTVRPVSAVRHVYGHSKVTAWGGAGMGTVNDIRATEWMPYLPTGDHPEYPSGSTSLCAAGAQTARRYFNSEELDWTLEFNAGTSAVEPETTPAKNLQLHFHTWAEFNKACAESRVWGGVHFRKTVQQSLIYGEQFGDLAHEFVNRHVKGNIKTDTRN</sequence>
<gene>
    <name evidence="4" type="primary">mcl40</name>
</gene>
<keyword evidence="4" id="KW-0575">Peroxidase</keyword>
<dbReference type="SUPFAM" id="SSF48317">
    <property type="entry name" value="Acid phosphatase/Vanadium-dependent haloperoxidase"/>
    <property type="match status" value="1"/>
</dbReference>
<reference evidence="4" key="1">
    <citation type="journal article" date="2012" name="J. Am. Chem. Soc.">
        <title>Merochlorins A-D, cyclic meroterpenoid antibiotics biosynthesized in divergent pathways with vanadium-dependent chloroperoxidases.</title>
        <authorList>
            <person name="Kaysser L."/>
            <person name="Bernhardt P."/>
            <person name="Nam S.J."/>
            <person name="Loesgen S."/>
            <person name="Ruby J.G."/>
            <person name="Skewes-Cox P."/>
            <person name="Jensen P.R."/>
            <person name="Fenical W."/>
            <person name="Moore B.S."/>
        </authorList>
    </citation>
    <scope>NUCLEOTIDE SEQUENCE</scope>
    <source>
        <strain evidence="4">CNH189</strain>
    </source>
</reference>
<keyword evidence="1" id="KW-0732">Signal</keyword>
<dbReference type="InterPro" id="IPR006311">
    <property type="entry name" value="TAT_signal"/>
</dbReference>
<feature type="domain" description="DUF6851" evidence="2">
    <location>
        <begin position="94"/>
        <end position="235"/>
    </location>
</feature>
<evidence type="ECO:0000259" key="3">
    <source>
        <dbReference type="Pfam" id="PF22778"/>
    </source>
</evidence>
<dbReference type="InterPro" id="IPR055161">
    <property type="entry name" value="NapH1-like_2nd"/>
</dbReference>
<organism evidence="4">
    <name type="scientific">Streptomyces sp. CNH189</name>
    <dbReference type="NCBI Taxonomy" id="1136432"/>
    <lineage>
        <taxon>Bacteria</taxon>
        <taxon>Bacillati</taxon>
        <taxon>Actinomycetota</taxon>
        <taxon>Actinomycetes</taxon>
        <taxon>Kitasatosporales</taxon>
        <taxon>Streptomycetaceae</taxon>
        <taxon>Streptomyces</taxon>
    </lineage>
</organism>
<dbReference type="PANTHER" id="PTHR34599:SF2">
    <property type="entry name" value="TRAF-TYPE DOMAIN-CONTAINING PROTEIN"/>
    <property type="match status" value="1"/>
</dbReference>
<evidence type="ECO:0000313" key="4">
    <source>
        <dbReference type="EMBL" id="AGH68925.1"/>
    </source>
</evidence>
<dbReference type="InterPro" id="IPR049283">
    <property type="entry name" value="DUF6851"/>
</dbReference>
<name>M4T7F4_9ACTN</name>
<evidence type="ECO:0000256" key="1">
    <source>
        <dbReference type="SAM" id="SignalP"/>
    </source>
</evidence>
<feature type="chain" id="PRO_5004058148" evidence="1">
    <location>
        <begin position="39"/>
        <end position="531"/>
    </location>
</feature>
<dbReference type="Pfam" id="PF21167">
    <property type="entry name" value="DUF6851"/>
    <property type="match status" value="1"/>
</dbReference>
<feature type="signal peptide" evidence="1">
    <location>
        <begin position="1"/>
        <end position="38"/>
    </location>
</feature>